<gene>
    <name evidence="1" type="ORF">NLG97_g1875</name>
</gene>
<protein>
    <submittedName>
        <fullName evidence="1">Uncharacterized protein</fullName>
    </submittedName>
</protein>
<organism evidence="1 2">
    <name type="scientific">Lecanicillium saksenae</name>
    <dbReference type="NCBI Taxonomy" id="468837"/>
    <lineage>
        <taxon>Eukaryota</taxon>
        <taxon>Fungi</taxon>
        <taxon>Dikarya</taxon>
        <taxon>Ascomycota</taxon>
        <taxon>Pezizomycotina</taxon>
        <taxon>Sordariomycetes</taxon>
        <taxon>Hypocreomycetidae</taxon>
        <taxon>Hypocreales</taxon>
        <taxon>Cordycipitaceae</taxon>
        <taxon>Lecanicillium</taxon>
    </lineage>
</organism>
<evidence type="ECO:0000313" key="2">
    <source>
        <dbReference type="Proteomes" id="UP001148737"/>
    </source>
</evidence>
<dbReference type="EMBL" id="JANAKD010000109">
    <property type="protein sequence ID" value="KAJ3497471.1"/>
    <property type="molecule type" value="Genomic_DNA"/>
</dbReference>
<accession>A0ACC1R4E7</accession>
<dbReference type="Proteomes" id="UP001148737">
    <property type="component" value="Unassembled WGS sequence"/>
</dbReference>
<reference evidence="1" key="1">
    <citation type="submission" date="2022-07" db="EMBL/GenBank/DDBJ databases">
        <title>Genome Sequence of Lecanicillium saksenae.</title>
        <authorList>
            <person name="Buettner E."/>
        </authorList>
    </citation>
    <scope>NUCLEOTIDE SEQUENCE</scope>
    <source>
        <strain evidence="1">VT-O1</strain>
    </source>
</reference>
<evidence type="ECO:0000313" key="1">
    <source>
        <dbReference type="EMBL" id="KAJ3497471.1"/>
    </source>
</evidence>
<keyword evidence="2" id="KW-1185">Reference proteome</keyword>
<comment type="caution">
    <text evidence="1">The sequence shown here is derived from an EMBL/GenBank/DDBJ whole genome shotgun (WGS) entry which is preliminary data.</text>
</comment>
<sequence>MNAAKILGTWLAAAPVLANAATFQSTPVMGWNSYNAMGCTPNEQGIIDTINALSSNGFVNAGYKFFQIDCGWAAHDLERNSSSGAIKIDYNQFPNGLEPLSDLVRSKGMKWSMYSDAGVRMCDPENPDRVLGSLGHERADAELFKRLNTEYLKYDNCYIDGAEPWRSSPKDPRSDYPQRFGTMWNELQRVGIPGFLVCQWGSPYSTDQGLKGPASWTKGISTSFRISDDIAPGWHNVLRIYNQMIHIARSGAVGPHNIADMDLLEVGNNAGMTFDEQATHFAMWAMFKSALMISTDLKKITFADIAILQNRGLIAINQDPLVQPVKLVQRWTWDRDVLAGNLANGDLAVLVVNQQSVRRDLKLDLSELGLAKADILNLWTGETQPGVSSYSQQVEGHGSLALRLSNTVSSNNNLNYGWITAESGRLESGARQLPCHGCSSSNKVGYLGGDSNGSLTLDNIFTSRETQNVLFDYINCDVVYMNGGFHERLASVSVNGGPPQTISFPLSGYTWESDVYPSYPVQLSGFRTNGPNSITISGYEGNAAPDFVRVGVAA</sequence>
<proteinExistence type="predicted"/>
<name>A0ACC1R4E7_9HYPO</name>